<proteinExistence type="predicted"/>
<sequence length="91" mass="10817">MPKAPIYKVPFETFVNIFDNLDDNLDALHFAQTFEKTVRKRVKKTQKGEYFCNSPFQSNEKLLCVKEQDIEKCRCENCYLLKKCGMMYVYV</sequence>
<evidence type="ECO:0000313" key="1">
    <source>
        <dbReference type="EMBL" id="RIB04606.1"/>
    </source>
</evidence>
<dbReference type="EMBL" id="QKWP01002146">
    <property type="protein sequence ID" value="RIB04606.1"/>
    <property type="molecule type" value="Genomic_DNA"/>
</dbReference>
<dbReference type="OrthoDB" id="10470213at2759"/>
<gene>
    <name evidence="1" type="ORF">C2G38_2221925</name>
</gene>
<name>A0A397UBX9_9GLOM</name>
<comment type="caution">
    <text evidence="1">The sequence shown here is derived from an EMBL/GenBank/DDBJ whole genome shotgun (WGS) entry which is preliminary data.</text>
</comment>
<dbReference type="AlphaFoldDB" id="A0A397UBX9"/>
<evidence type="ECO:0000313" key="2">
    <source>
        <dbReference type="Proteomes" id="UP000266673"/>
    </source>
</evidence>
<accession>A0A397UBX9</accession>
<protein>
    <submittedName>
        <fullName evidence="1">Uncharacterized protein</fullName>
    </submittedName>
</protein>
<organism evidence="1 2">
    <name type="scientific">Gigaspora rosea</name>
    <dbReference type="NCBI Taxonomy" id="44941"/>
    <lineage>
        <taxon>Eukaryota</taxon>
        <taxon>Fungi</taxon>
        <taxon>Fungi incertae sedis</taxon>
        <taxon>Mucoromycota</taxon>
        <taxon>Glomeromycotina</taxon>
        <taxon>Glomeromycetes</taxon>
        <taxon>Diversisporales</taxon>
        <taxon>Gigasporaceae</taxon>
        <taxon>Gigaspora</taxon>
    </lineage>
</organism>
<dbReference type="Proteomes" id="UP000266673">
    <property type="component" value="Unassembled WGS sequence"/>
</dbReference>
<keyword evidence="2" id="KW-1185">Reference proteome</keyword>
<reference evidence="1 2" key="1">
    <citation type="submission" date="2018-06" db="EMBL/GenBank/DDBJ databases">
        <title>Comparative genomics reveals the genomic features of Rhizophagus irregularis, R. cerebriforme, R. diaphanum and Gigaspora rosea, and their symbiotic lifestyle signature.</title>
        <authorList>
            <person name="Morin E."/>
            <person name="San Clemente H."/>
            <person name="Chen E.C.H."/>
            <person name="De La Providencia I."/>
            <person name="Hainaut M."/>
            <person name="Kuo A."/>
            <person name="Kohler A."/>
            <person name="Murat C."/>
            <person name="Tang N."/>
            <person name="Roy S."/>
            <person name="Loubradou J."/>
            <person name="Henrissat B."/>
            <person name="Grigoriev I.V."/>
            <person name="Corradi N."/>
            <person name="Roux C."/>
            <person name="Martin F.M."/>
        </authorList>
    </citation>
    <scope>NUCLEOTIDE SEQUENCE [LARGE SCALE GENOMIC DNA]</scope>
    <source>
        <strain evidence="1 2">DAOM 194757</strain>
    </source>
</reference>